<feature type="compositionally biased region" description="Basic and acidic residues" evidence="1">
    <location>
        <begin position="41"/>
        <end position="54"/>
    </location>
</feature>
<comment type="caution">
    <text evidence="2">The sequence shown here is derived from an EMBL/GenBank/DDBJ whole genome shotgun (WGS) entry which is preliminary data.</text>
</comment>
<keyword evidence="3" id="KW-1185">Reference proteome</keyword>
<evidence type="ECO:0000313" key="3">
    <source>
        <dbReference type="Proteomes" id="UP001151760"/>
    </source>
</evidence>
<proteinExistence type="predicted"/>
<name>A0ABQ5FHF1_9ASTR</name>
<dbReference type="Proteomes" id="UP001151760">
    <property type="component" value="Unassembled WGS sequence"/>
</dbReference>
<reference evidence="2" key="1">
    <citation type="journal article" date="2022" name="Int. J. Mol. Sci.">
        <title>Draft Genome of Tanacetum Coccineum: Genomic Comparison of Closely Related Tanacetum-Family Plants.</title>
        <authorList>
            <person name="Yamashiro T."/>
            <person name="Shiraishi A."/>
            <person name="Nakayama K."/>
            <person name="Satake H."/>
        </authorList>
    </citation>
    <scope>NUCLEOTIDE SEQUENCE</scope>
</reference>
<protein>
    <recommendedName>
        <fullName evidence="4">Reverse transcriptase domain-containing protein</fullName>
    </recommendedName>
</protein>
<feature type="compositionally biased region" description="Low complexity" evidence="1">
    <location>
        <begin position="328"/>
        <end position="338"/>
    </location>
</feature>
<accession>A0ABQ5FHF1</accession>
<reference evidence="2" key="2">
    <citation type="submission" date="2022-01" db="EMBL/GenBank/DDBJ databases">
        <authorList>
            <person name="Yamashiro T."/>
            <person name="Shiraishi A."/>
            <person name="Satake H."/>
            <person name="Nakayama K."/>
        </authorList>
    </citation>
    <scope>NUCLEOTIDE SEQUENCE</scope>
</reference>
<evidence type="ECO:0000313" key="2">
    <source>
        <dbReference type="EMBL" id="GJT62671.1"/>
    </source>
</evidence>
<feature type="region of interest" description="Disordered" evidence="1">
    <location>
        <begin position="41"/>
        <end position="65"/>
    </location>
</feature>
<dbReference type="EMBL" id="BQNB010017395">
    <property type="protein sequence ID" value="GJT62671.1"/>
    <property type="molecule type" value="Genomic_DNA"/>
</dbReference>
<feature type="compositionally biased region" description="Basic and acidic residues" evidence="1">
    <location>
        <begin position="317"/>
        <end position="327"/>
    </location>
</feature>
<evidence type="ECO:0000256" key="1">
    <source>
        <dbReference type="SAM" id="MobiDB-lite"/>
    </source>
</evidence>
<feature type="region of interest" description="Disordered" evidence="1">
    <location>
        <begin position="317"/>
        <end position="354"/>
    </location>
</feature>
<evidence type="ECO:0008006" key="4">
    <source>
        <dbReference type="Google" id="ProtNLM"/>
    </source>
</evidence>
<sequence>MAPKRTTISTPAITTTPTTFVTDEQLKRLIDQGIADALVARDADKSRNGEDSHDSSTGVRRQAPPARECTYPDIMKCKPLYFKGTEGAVELTYALTWWNSYVKTVGHDVAYAMTWTNLKKKMTDKYCPTGEVKKHEGKMWNLKVKGTDVGTITKLNPKSPNTKIKQQASKTSNEIPQGILLMDIELYDVNILLTYPDLASSIVIYQHPILNPESLLPAKQLTYLRPNQMVPPMLGHTTPGSLHGQTLVHASTTQNVTQKGQRLHRMFPEESDKIEKYVGGLPDMIHESVMASKPKTMQDAIEFATEPMDKKIRTFAERQSENKRNQDDNQQQQQNKRQNTGRVYAAGSGEKKPYGGSTHLCSKCNYHHDGQCAPKCHKCNRVCHLACDYRTTANANTANNQRGTGAGQKPACYECGA</sequence>
<organism evidence="2 3">
    <name type="scientific">Tanacetum coccineum</name>
    <dbReference type="NCBI Taxonomy" id="301880"/>
    <lineage>
        <taxon>Eukaryota</taxon>
        <taxon>Viridiplantae</taxon>
        <taxon>Streptophyta</taxon>
        <taxon>Embryophyta</taxon>
        <taxon>Tracheophyta</taxon>
        <taxon>Spermatophyta</taxon>
        <taxon>Magnoliopsida</taxon>
        <taxon>eudicotyledons</taxon>
        <taxon>Gunneridae</taxon>
        <taxon>Pentapetalae</taxon>
        <taxon>asterids</taxon>
        <taxon>campanulids</taxon>
        <taxon>Asterales</taxon>
        <taxon>Asteraceae</taxon>
        <taxon>Asteroideae</taxon>
        <taxon>Anthemideae</taxon>
        <taxon>Anthemidinae</taxon>
        <taxon>Tanacetum</taxon>
    </lineage>
</organism>
<gene>
    <name evidence="2" type="ORF">Tco_1006204</name>
</gene>